<dbReference type="SUPFAM" id="SSF53850">
    <property type="entry name" value="Periplasmic binding protein-like II"/>
    <property type="match status" value="1"/>
</dbReference>
<dbReference type="Gene3D" id="3.40.190.10">
    <property type="entry name" value="Periplasmic binding protein-like II"/>
    <property type="match status" value="2"/>
</dbReference>
<feature type="chain" id="PRO_5045624722" evidence="4">
    <location>
        <begin position="28"/>
        <end position="415"/>
    </location>
</feature>
<dbReference type="PANTHER" id="PTHR43649">
    <property type="entry name" value="ARABINOSE-BINDING PROTEIN-RELATED"/>
    <property type="match status" value="1"/>
</dbReference>
<proteinExistence type="inferred from homology"/>
<reference evidence="5 6" key="1">
    <citation type="journal article" date="2023" name="Environ Microbiome">
        <title>A coral-associated actinobacterium mitigates coral bleaching under heat stress.</title>
        <authorList>
            <person name="Li J."/>
            <person name="Zou Y."/>
            <person name="Li Q."/>
            <person name="Zhang J."/>
            <person name="Bourne D.G."/>
            <person name="Lyu Y."/>
            <person name="Liu C."/>
            <person name="Zhang S."/>
        </authorList>
    </citation>
    <scope>NUCLEOTIDE SEQUENCE [LARGE SCALE GENOMIC DNA]</scope>
    <source>
        <strain evidence="5 6">SCSIO 13291</strain>
    </source>
</reference>
<dbReference type="InterPro" id="IPR006311">
    <property type="entry name" value="TAT_signal"/>
</dbReference>
<gene>
    <name evidence="5" type="ORF">PCC79_14750</name>
</gene>
<dbReference type="Pfam" id="PF01547">
    <property type="entry name" value="SBP_bac_1"/>
    <property type="match status" value="1"/>
</dbReference>
<dbReference type="Proteomes" id="UP001434337">
    <property type="component" value="Chromosome"/>
</dbReference>
<dbReference type="RefSeq" id="WP_342372260.1">
    <property type="nucleotide sequence ID" value="NZ_CP115965.1"/>
</dbReference>
<organism evidence="5 6">
    <name type="scientific">Propioniciclava soli</name>
    <dbReference type="NCBI Taxonomy" id="2775081"/>
    <lineage>
        <taxon>Bacteria</taxon>
        <taxon>Bacillati</taxon>
        <taxon>Actinomycetota</taxon>
        <taxon>Actinomycetes</taxon>
        <taxon>Propionibacteriales</taxon>
        <taxon>Propionibacteriaceae</taxon>
        <taxon>Propioniciclava</taxon>
    </lineage>
</organism>
<sequence>MNGQLSRRTVLSGLTAAALLAPLGACARPTGTGVGSTEFFQFKSEAITLFDRICAEYNAAHGTNIEQNFQADNVTALRVRLVKGDIPPLITINGDYSYGALARSGVFHDFAGSDLLAPVNPSIAQILPTLGVGAEGQVNGVPFANNGSGMIYNRAIFDEHGFDPPQTWDELIGLADEFTALGVDPFYWGFRDNWTGAPMFSSLSGNFLDGEVAAWYARRQVGETSFEELMPVLEKMLQIGGYGNSNKYEIGYNDANQGFAQGRAAMYVHGTYAIPAIRSYNPDIQLGTFATPPDSGEAWVVSGVDVALTCGTEPVDGALDFFSYLMEEPNMAAYCAEQVAFPTREGMTADDEALEGLMPYFESQRLTTYSDHNFPPAVNLNNYMQQFLINGDAAAFVRTLDVQYDRVIERINSTL</sequence>
<dbReference type="InterPro" id="IPR050490">
    <property type="entry name" value="Bact_solute-bd_prot1"/>
</dbReference>
<evidence type="ECO:0000313" key="6">
    <source>
        <dbReference type="Proteomes" id="UP001434337"/>
    </source>
</evidence>
<evidence type="ECO:0000313" key="5">
    <source>
        <dbReference type="EMBL" id="WZW98133.1"/>
    </source>
</evidence>
<dbReference type="PROSITE" id="PS01037">
    <property type="entry name" value="SBP_BACTERIAL_1"/>
    <property type="match status" value="1"/>
</dbReference>
<accession>A0ABZ3C620</accession>
<comment type="similarity">
    <text evidence="1">Belongs to the bacterial solute-binding protein 1 family.</text>
</comment>
<keyword evidence="6" id="KW-1185">Reference proteome</keyword>
<dbReference type="PROSITE" id="PS51318">
    <property type="entry name" value="TAT"/>
    <property type="match status" value="1"/>
</dbReference>
<evidence type="ECO:0000256" key="4">
    <source>
        <dbReference type="SAM" id="SignalP"/>
    </source>
</evidence>
<dbReference type="InterPro" id="IPR006061">
    <property type="entry name" value="SBP_1_CS"/>
</dbReference>
<dbReference type="InterPro" id="IPR006059">
    <property type="entry name" value="SBP"/>
</dbReference>
<dbReference type="EMBL" id="CP115965">
    <property type="protein sequence ID" value="WZW98133.1"/>
    <property type="molecule type" value="Genomic_DNA"/>
</dbReference>
<evidence type="ECO:0000256" key="3">
    <source>
        <dbReference type="ARBA" id="ARBA00022729"/>
    </source>
</evidence>
<name>A0ABZ3C620_9ACTN</name>
<evidence type="ECO:0000256" key="2">
    <source>
        <dbReference type="ARBA" id="ARBA00022448"/>
    </source>
</evidence>
<keyword evidence="2" id="KW-0813">Transport</keyword>
<evidence type="ECO:0000256" key="1">
    <source>
        <dbReference type="ARBA" id="ARBA00008520"/>
    </source>
</evidence>
<feature type="signal peptide" evidence="4">
    <location>
        <begin position="1"/>
        <end position="27"/>
    </location>
</feature>
<protein>
    <submittedName>
        <fullName evidence="5">Extracellular solute-binding protein</fullName>
    </submittedName>
</protein>
<keyword evidence="3 4" id="KW-0732">Signal</keyword>